<evidence type="ECO:0000313" key="2">
    <source>
        <dbReference type="Proteomes" id="UP000256297"/>
    </source>
</evidence>
<gene>
    <name evidence="1" type="ORF">CBM2589_P380013</name>
</gene>
<evidence type="ECO:0000313" key="1">
    <source>
        <dbReference type="EMBL" id="SOY76969.1"/>
    </source>
</evidence>
<dbReference type="Proteomes" id="UP000256297">
    <property type="component" value="Plasmid CBM2589_p"/>
</dbReference>
<dbReference type="EMBL" id="OFSP01000071">
    <property type="protein sequence ID" value="SOY76969.1"/>
    <property type="molecule type" value="Genomic_DNA"/>
</dbReference>
<accession>A0A375CP10</accession>
<name>A0A375CP10_9BURK</name>
<comment type="caution">
    <text evidence="1">The sequence shown here is derived from an EMBL/GenBank/DDBJ whole genome shotgun (WGS) entry which is preliminary data.</text>
</comment>
<dbReference type="AlphaFoldDB" id="A0A375CP10"/>
<protein>
    <submittedName>
        <fullName evidence="1">Uncharacterized protein</fullName>
    </submittedName>
</protein>
<sequence length="68" mass="7343">MEATPTGHLGVAPGLPRGHLHNLAEHAAANFCGLAARGLPRFEHRLRVKLLAQRIFIQLDPTIQGVSV</sequence>
<organism evidence="1 2">
    <name type="scientific">Cupriavidus taiwanensis</name>
    <dbReference type="NCBI Taxonomy" id="164546"/>
    <lineage>
        <taxon>Bacteria</taxon>
        <taxon>Pseudomonadati</taxon>
        <taxon>Pseudomonadota</taxon>
        <taxon>Betaproteobacteria</taxon>
        <taxon>Burkholderiales</taxon>
        <taxon>Burkholderiaceae</taxon>
        <taxon>Cupriavidus</taxon>
    </lineage>
</organism>
<reference evidence="1 2" key="1">
    <citation type="submission" date="2018-01" db="EMBL/GenBank/DDBJ databases">
        <authorList>
            <person name="Clerissi C."/>
        </authorList>
    </citation>
    <scope>NUCLEOTIDE SEQUENCE [LARGE SCALE GENOMIC DNA]</scope>
    <source>
        <strain evidence="1">Cupriavidus taiwanensis STM 3521</strain>
        <plasmid evidence="2">cbm2589_p</plasmid>
    </source>
</reference>
<proteinExistence type="predicted"/>
<geneLocation type="plasmid" evidence="2">
    <name>cbm2589_p</name>
</geneLocation>